<keyword evidence="5" id="KW-1185">Reference proteome</keyword>
<dbReference type="Gene3D" id="3.40.50.720">
    <property type="entry name" value="NAD(P)-binding Rossmann-like Domain"/>
    <property type="match status" value="1"/>
</dbReference>
<dbReference type="PANTHER" id="PTHR47706">
    <property type="entry name" value="NMRA-LIKE FAMILY PROTEIN"/>
    <property type="match status" value="1"/>
</dbReference>
<feature type="domain" description="NmrA-like" evidence="3">
    <location>
        <begin position="4"/>
        <end position="235"/>
    </location>
</feature>
<reference evidence="4" key="1">
    <citation type="journal article" date="2020" name="Stud. Mycol.">
        <title>101 Dothideomycetes genomes: a test case for predicting lifestyles and emergence of pathogens.</title>
        <authorList>
            <person name="Haridas S."/>
            <person name="Albert R."/>
            <person name="Binder M."/>
            <person name="Bloem J."/>
            <person name="Labutti K."/>
            <person name="Salamov A."/>
            <person name="Andreopoulos B."/>
            <person name="Baker S."/>
            <person name="Barry K."/>
            <person name="Bills G."/>
            <person name="Bluhm B."/>
            <person name="Cannon C."/>
            <person name="Castanera R."/>
            <person name="Culley D."/>
            <person name="Daum C."/>
            <person name="Ezra D."/>
            <person name="Gonzalez J."/>
            <person name="Henrissat B."/>
            <person name="Kuo A."/>
            <person name="Liang C."/>
            <person name="Lipzen A."/>
            <person name="Lutzoni F."/>
            <person name="Magnuson J."/>
            <person name="Mondo S."/>
            <person name="Nolan M."/>
            <person name="Ohm R."/>
            <person name="Pangilinan J."/>
            <person name="Park H.-J."/>
            <person name="Ramirez L."/>
            <person name="Alfaro M."/>
            <person name="Sun H."/>
            <person name="Tritt A."/>
            <person name="Yoshinaga Y."/>
            <person name="Zwiers L.-H."/>
            <person name="Turgeon B."/>
            <person name="Goodwin S."/>
            <person name="Spatafora J."/>
            <person name="Crous P."/>
            <person name="Grigoriev I."/>
        </authorList>
    </citation>
    <scope>NUCLEOTIDE SEQUENCE</scope>
    <source>
        <strain evidence="4">CBS 690.94</strain>
    </source>
</reference>
<dbReference type="InterPro" id="IPR008030">
    <property type="entry name" value="NmrA-like"/>
</dbReference>
<dbReference type="GO" id="GO:0016491">
    <property type="term" value="F:oxidoreductase activity"/>
    <property type="evidence" value="ECO:0007669"/>
    <property type="project" value="UniProtKB-KW"/>
</dbReference>
<comment type="caution">
    <text evidence="4">The sequence shown here is derived from an EMBL/GenBank/DDBJ whole genome shotgun (WGS) entry which is preliminary data.</text>
</comment>
<evidence type="ECO:0000256" key="1">
    <source>
        <dbReference type="ARBA" id="ARBA00022857"/>
    </source>
</evidence>
<dbReference type="PANTHER" id="PTHR47706:SF10">
    <property type="entry name" value="NMRA-LIKE DOMAIN-CONTAINING PROTEIN"/>
    <property type="match status" value="1"/>
</dbReference>
<name>A0A9P4PMW2_9PLEO</name>
<gene>
    <name evidence="4" type="ORF">P171DRAFT_519250</name>
</gene>
<evidence type="ECO:0000313" key="4">
    <source>
        <dbReference type="EMBL" id="KAF2446912.1"/>
    </source>
</evidence>
<organism evidence="4 5">
    <name type="scientific">Karstenula rhodostoma CBS 690.94</name>
    <dbReference type="NCBI Taxonomy" id="1392251"/>
    <lineage>
        <taxon>Eukaryota</taxon>
        <taxon>Fungi</taxon>
        <taxon>Dikarya</taxon>
        <taxon>Ascomycota</taxon>
        <taxon>Pezizomycotina</taxon>
        <taxon>Dothideomycetes</taxon>
        <taxon>Pleosporomycetidae</taxon>
        <taxon>Pleosporales</taxon>
        <taxon>Massarineae</taxon>
        <taxon>Didymosphaeriaceae</taxon>
        <taxon>Karstenula</taxon>
    </lineage>
</organism>
<dbReference type="InterPro" id="IPR036291">
    <property type="entry name" value="NAD(P)-bd_dom_sf"/>
</dbReference>
<dbReference type="Pfam" id="PF05368">
    <property type="entry name" value="NmrA"/>
    <property type="match status" value="1"/>
</dbReference>
<keyword evidence="2" id="KW-0560">Oxidoreductase</keyword>
<accession>A0A9P4PMW2</accession>
<dbReference type="Proteomes" id="UP000799764">
    <property type="component" value="Unassembled WGS sequence"/>
</dbReference>
<proteinExistence type="predicted"/>
<evidence type="ECO:0000313" key="5">
    <source>
        <dbReference type="Proteomes" id="UP000799764"/>
    </source>
</evidence>
<dbReference type="InterPro" id="IPR051609">
    <property type="entry name" value="NmrA/Isoflavone_reductase-like"/>
</dbReference>
<dbReference type="OrthoDB" id="9984533at2759"/>
<dbReference type="SUPFAM" id="SSF51735">
    <property type="entry name" value="NAD(P)-binding Rossmann-fold domains"/>
    <property type="match status" value="1"/>
</dbReference>
<protein>
    <submittedName>
        <fullName evidence="4">NAD(P)-binding protein</fullName>
    </submittedName>
</protein>
<dbReference type="Gene3D" id="3.90.25.10">
    <property type="entry name" value="UDP-galactose 4-epimerase, domain 1"/>
    <property type="match status" value="1"/>
</dbReference>
<dbReference type="CDD" id="cd05259">
    <property type="entry name" value="PCBER_SDR_a"/>
    <property type="match status" value="1"/>
</dbReference>
<dbReference type="AlphaFoldDB" id="A0A9P4PMW2"/>
<keyword evidence="1" id="KW-0521">NADP</keyword>
<evidence type="ECO:0000256" key="2">
    <source>
        <dbReference type="ARBA" id="ARBA00023002"/>
    </source>
</evidence>
<dbReference type="EMBL" id="MU001497">
    <property type="protein sequence ID" value="KAF2446912.1"/>
    <property type="molecule type" value="Genomic_DNA"/>
</dbReference>
<dbReference type="InterPro" id="IPR045312">
    <property type="entry name" value="PCBER-like"/>
</dbReference>
<sequence length="300" mass="32463">MSIKNVVIIGAGGNLGPSVLDAFLKSSSFNVTVLSREGSDKTFPDNVKVVRANFDSFDSLKSAFQGQDAIVSLIASHVLASQTQLIDAAIAAGVKRYIPSDFGSNTADPRTLEAVPLFKSKTDVQDYLKSKENEISRTIIVTGPFFDWGLKTGFLGVNAQTKTVGLVDQGTATFSTTNLRQIGIATVKALERAEETKNKFVYVSSFETSQKELLEKAEKLTGEKYKVEHLESKQLREDGLNKVKAGDFSGFVPLLQAAVAGKAGLGDHRPFGLWNEKLGLEKEDFDESIKAGLSGKNYGQ</sequence>
<evidence type="ECO:0000259" key="3">
    <source>
        <dbReference type="Pfam" id="PF05368"/>
    </source>
</evidence>